<gene>
    <name evidence="1" type="ORF">UFOVP146_56</name>
</gene>
<protein>
    <submittedName>
        <fullName evidence="1">Uncharacterized protein</fullName>
    </submittedName>
</protein>
<reference evidence="1" key="1">
    <citation type="submission" date="2020-05" db="EMBL/GenBank/DDBJ databases">
        <authorList>
            <person name="Chiriac C."/>
            <person name="Salcher M."/>
            <person name="Ghai R."/>
            <person name="Kavagutti S V."/>
        </authorList>
    </citation>
    <scope>NUCLEOTIDE SEQUENCE</scope>
</reference>
<sequence>MTSKTTQQEAAQELSNILKDIPSDTIYTVIRHVSNSGMQREISVRMIDSGRIISLDWLVSNATGRKIGKHGGLVVKGCGMDMGFHLVDGINHSFANGKTFRQEWI</sequence>
<dbReference type="EMBL" id="LR798192">
    <property type="protein sequence ID" value="CAB5079639.1"/>
    <property type="molecule type" value="Genomic_DNA"/>
</dbReference>
<name>A0A6J7VP44_9CAUD</name>
<evidence type="ECO:0000313" key="1">
    <source>
        <dbReference type="EMBL" id="CAB5079639.1"/>
    </source>
</evidence>
<accession>A0A6J7VP44</accession>
<proteinExistence type="predicted"/>
<organism evidence="1">
    <name type="scientific">uncultured Caudovirales phage</name>
    <dbReference type="NCBI Taxonomy" id="2100421"/>
    <lineage>
        <taxon>Viruses</taxon>
        <taxon>Duplodnaviria</taxon>
        <taxon>Heunggongvirae</taxon>
        <taxon>Uroviricota</taxon>
        <taxon>Caudoviricetes</taxon>
        <taxon>Peduoviridae</taxon>
        <taxon>Maltschvirus</taxon>
        <taxon>Maltschvirus maltsch</taxon>
    </lineage>
</organism>